<reference evidence="3 4" key="1">
    <citation type="submission" date="2017-06" db="EMBL/GenBank/DDBJ databases">
        <authorList>
            <person name="Kim H.J."/>
            <person name="Triplett B.A."/>
        </authorList>
    </citation>
    <scope>NUCLEOTIDE SEQUENCE [LARGE SCALE GENOMIC DNA]</scope>
    <source>
        <strain evidence="3 4">DSM 25597</strain>
    </source>
</reference>
<dbReference type="PANTHER" id="PTHR46268">
    <property type="entry name" value="STRESS RESPONSE PROTEIN NHAX"/>
    <property type="match status" value="1"/>
</dbReference>
<dbReference type="CDD" id="cd00293">
    <property type="entry name" value="USP-like"/>
    <property type="match status" value="1"/>
</dbReference>
<proteinExistence type="inferred from homology"/>
<dbReference type="SUPFAM" id="SSF52402">
    <property type="entry name" value="Adenine nucleotide alpha hydrolases-like"/>
    <property type="match status" value="1"/>
</dbReference>
<evidence type="ECO:0000259" key="2">
    <source>
        <dbReference type="Pfam" id="PF00582"/>
    </source>
</evidence>
<dbReference type="PRINTS" id="PR01438">
    <property type="entry name" value="UNVRSLSTRESS"/>
</dbReference>
<dbReference type="RefSeq" id="WP_089370229.1">
    <property type="nucleotide sequence ID" value="NZ_BMEP01000002.1"/>
</dbReference>
<dbReference type="OrthoDB" id="1421767at2"/>
<keyword evidence="4" id="KW-1185">Reference proteome</keyword>
<dbReference type="InterPro" id="IPR006015">
    <property type="entry name" value="Universal_stress_UspA"/>
</dbReference>
<organism evidence="3 4">
    <name type="scientific">Dokdonia pacifica</name>
    <dbReference type="NCBI Taxonomy" id="1627892"/>
    <lineage>
        <taxon>Bacteria</taxon>
        <taxon>Pseudomonadati</taxon>
        <taxon>Bacteroidota</taxon>
        <taxon>Flavobacteriia</taxon>
        <taxon>Flavobacteriales</taxon>
        <taxon>Flavobacteriaceae</taxon>
        <taxon>Dokdonia</taxon>
    </lineage>
</organism>
<comment type="similarity">
    <text evidence="1">Belongs to the universal stress protein A family.</text>
</comment>
<dbReference type="Proteomes" id="UP000198379">
    <property type="component" value="Unassembled WGS sequence"/>
</dbReference>
<evidence type="ECO:0000313" key="4">
    <source>
        <dbReference type="Proteomes" id="UP000198379"/>
    </source>
</evidence>
<name>A0A238WBU7_9FLAO</name>
<evidence type="ECO:0000313" key="3">
    <source>
        <dbReference type="EMBL" id="SNR44055.1"/>
    </source>
</evidence>
<evidence type="ECO:0000256" key="1">
    <source>
        <dbReference type="ARBA" id="ARBA00008791"/>
    </source>
</evidence>
<protein>
    <submittedName>
        <fullName evidence="3">Nucleotide-binding universal stress protein, UspA family</fullName>
    </submittedName>
</protein>
<sequence>MKNILVPIGSSNGAITTLQYAIDLAEKIDANVYVISVFQEFSRVGGMSKVNTLLKEESENRITEVLNTVDKKEVSVIAHPIKGEILEGVKRFNSHVPVDLMVLSPRSNSQRDEVYLGKTSGKLVKDTNIPVLVVPENEVFKVPEKILMAFKNGKFAKKKLLEPLYKIQNYFNSEVHLLHVETPENTSEMLEVSGKLKRISASYTQTKNATTYQGVLEHYQSVEPDMICVVRRKRGFFKKLWEANAVLKRDFYTTKPLLILRVQED</sequence>
<accession>A0A238WBU7</accession>
<dbReference type="InterPro" id="IPR006016">
    <property type="entry name" value="UspA"/>
</dbReference>
<dbReference type="EMBL" id="FZNY01000001">
    <property type="protein sequence ID" value="SNR44055.1"/>
    <property type="molecule type" value="Genomic_DNA"/>
</dbReference>
<gene>
    <name evidence="3" type="ORF">SAMN06265376_101923</name>
</gene>
<dbReference type="AlphaFoldDB" id="A0A238WBU7"/>
<dbReference type="Pfam" id="PF00582">
    <property type="entry name" value="Usp"/>
    <property type="match status" value="1"/>
</dbReference>
<feature type="domain" description="UspA" evidence="2">
    <location>
        <begin position="1"/>
        <end position="135"/>
    </location>
</feature>
<dbReference type="Gene3D" id="3.40.50.12370">
    <property type="match status" value="1"/>
</dbReference>
<dbReference type="PANTHER" id="PTHR46268:SF25">
    <property type="entry name" value="USPA DOMAIN PROTEIN"/>
    <property type="match status" value="1"/>
</dbReference>